<evidence type="ECO:0000313" key="6">
    <source>
        <dbReference type="Proteomes" id="UP001216907"/>
    </source>
</evidence>
<name>A0ABT6FKL9_9BACT</name>
<evidence type="ECO:0000313" key="5">
    <source>
        <dbReference type="EMBL" id="MDG3008115.1"/>
    </source>
</evidence>
<evidence type="ECO:0000256" key="4">
    <source>
        <dbReference type="SAM" id="Coils"/>
    </source>
</evidence>
<dbReference type="SMART" id="SM00028">
    <property type="entry name" value="TPR"/>
    <property type="match status" value="5"/>
</dbReference>
<gene>
    <name evidence="5" type="ORF">PZE19_30485</name>
</gene>
<keyword evidence="2 3" id="KW-0802">TPR repeat</keyword>
<reference evidence="5 6" key="1">
    <citation type="submission" date="2023-03" db="EMBL/GenBank/DDBJ databases">
        <title>Paludisphaera mucosa sp. nov. a novel planctomycete from northern fen.</title>
        <authorList>
            <person name="Ivanova A."/>
        </authorList>
    </citation>
    <scope>NUCLEOTIDE SEQUENCE [LARGE SCALE GENOMIC DNA]</scope>
    <source>
        <strain evidence="5 6">Pla2</strain>
    </source>
</reference>
<dbReference type="Pfam" id="PF13432">
    <property type="entry name" value="TPR_16"/>
    <property type="match status" value="1"/>
</dbReference>
<keyword evidence="4" id="KW-0175">Coiled coil</keyword>
<dbReference type="EMBL" id="JARRAG010000003">
    <property type="protein sequence ID" value="MDG3008115.1"/>
    <property type="molecule type" value="Genomic_DNA"/>
</dbReference>
<keyword evidence="1" id="KW-0677">Repeat</keyword>
<evidence type="ECO:0000256" key="2">
    <source>
        <dbReference type="ARBA" id="ARBA00022803"/>
    </source>
</evidence>
<dbReference type="InterPro" id="IPR051012">
    <property type="entry name" value="CellSynth/LPSAsmb/PSIAsmb"/>
</dbReference>
<feature type="repeat" description="TPR" evidence="3">
    <location>
        <begin position="1385"/>
        <end position="1418"/>
    </location>
</feature>
<evidence type="ECO:0000256" key="1">
    <source>
        <dbReference type="ARBA" id="ARBA00022737"/>
    </source>
</evidence>
<dbReference type="PANTHER" id="PTHR45586">
    <property type="entry name" value="TPR REPEAT-CONTAINING PROTEIN PA4667"/>
    <property type="match status" value="1"/>
</dbReference>
<dbReference type="PROSITE" id="PS50005">
    <property type="entry name" value="TPR"/>
    <property type="match status" value="1"/>
</dbReference>
<dbReference type="PANTHER" id="PTHR45586:SF1">
    <property type="entry name" value="LIPOPOLYSACCHARIDE ASSEMBLY PROTEIN B"/>
    <property type="match status" value="1"/>
</dbReference>
<dbReference type="InterPro" id="IPR019734">
    <property type="entry name" value="TPR_rpt"/>
</dbReference>
<proteinExistence type="predicted"/>
<evidence type="ECO:0000256" key="3">
    <source>
        <dbReference type="PROSITE-ProRule" id="PRU00339"/>
    </source>
</evidence>
<keyword evidence="6" id="KW-1185">Reference proteome</keyword>
<comment type="caution">
    <text evidence="5">The sequence shown here is derived from an EMBL/GenBank/DDBJ whole genome shotgun (WGS) entry which is preliminary data.</text>
</comment>
<dbReference type="SUPFAM" id="SSF48452">
    <property type="entry name" value="TPR-like"/>
    <property type="match status" value="5"/>
</dbReference>
<sequence length="1470" mass="162395">MGPKTLRRLAFAAVVLVLGVVSVFLLQRYQVSRMGRSNLARAVQAEKAGDLAKAEELYLQHVLVFPQDQESQLSYARVLLERSKTPARIGQVVQIYREILSRSPGRDDVRRLFTEKIVEYGGNNKDDWNAARSNLTLLLRKTPDDGDLAYLMGRVQVKDGDPKAALASFQAAVTHHARSRIDARQQMAALYRGEALNQPEEADRVIDEMVKEEPGDYRVHLERGRYRKKYGKDLAAVAADFQEASRLAPQEPGPYIELSQLALERTPPDAAEAARIVKQGLAAAPKSGLLYRQAAFQEFRAGDVGAGLKIIRQGLEALPDDAELRVTLAEVLARQGATAELRDQSQELARIGIGLYPDYFAACAYVNARDWASAKRILLERLAPQDLSFNLPFRSKVSYLLAQCYGNLGDDDRRRTALASAVRDDPDNVQARVAWIAEIAGQGQADKALDEYREMAVKVGTARPQLASLLIDRYKQQPDPAKRDWKGVEALIDQIAKDDPTSSQAPYLRAQMLTARGLSDDAAALLAAARAKAPRDPAAFTLWIASADIKAAKRDWPAAFALLDEARDVLKVDSLELRLARVKYLTARGGPDVAASLVALTRGVEGLPIQQRIALLETVGDELLRLGDTAQASAIWARYAEIAPNDLRPRSNALSLALQTKADLTPEEAARARADIEKALAEVRRVEGAEGPVGRHGEIKLLLWRARVSKDAAEKLRLHAETRTLLAELRSRRPDWYVVPLTTAELEEQELAEAKGEDRRRRVGRLADLYAQIIEMGQTNIAVVRRATELLMEADRTAEIAPLWAKVPVLNNDSRSSVDFERSILDNVIAKKEYANAEKIVRQRVAARPDDFPERLLLVQLLLTQKKADEAESELRQAVAAAPADPSRRISLVQYLVAGGQIDKAEQAAAQVERAVAPDRVPPTMAACSDLLVQGCQATAREAQKVKWLAAAKGWYAKAQAAKPGDFAIKRTYVEHLLRTSQVDEVEKELTAILKAAADPAKAVNPADVAWAKRTLALTYVARSELTGDYQQALKARNLYAPPGQADVKLPEEAEDLRVLSRVYAAQKIIPYRIKAVAILEKLEAQRQANDEDRFLLARIYRAEGRWDRAHKLFGEIVTESRNPSTSQELNQRVGRLAYYASDLIAHVQGDDNREDADEAQTLVDRLRKLQPDAFNVLALQARLDKANGKIDEATRRIKEIADRPQLAPALARAIGALAENLGLLDMAEGVFKRNAVSSARLPDQLEYAAFLGRRGRVKEALDVCEPLWKASPNPEPVAPTVISVLLSSHEYKDAVQIARVSGWIERSLEQKPNSPLLIIALGTIRDREQRYSEAVELYRRAVGQSGGEVIPLNNLAWLLTLQGEKGAGPLEMINKAIALRGPIPEFLDTRAVVYLTNGEARRAVEDLENAVAIDPSASRHFHLARAYLAAGDLEAARRNMVIAREKGLGDADVHPLERDALAQVEKALK</sequence>
<organism evidence="5 6">
    <name type="scientific">Paludisphaera mucosa</name>
    <dbReference type="NCBI Taxonomy" id="3030827"/>
    <lineage>
        <taxon>Bacteria</taxon>
        <taxon>Pseudomonadati</taxon>
        <taxon>Planctomycetota</taxon>
        <taxon>Planctomycetia</taxon>
        <taxon>Isosphaerales</taxon>
        <taxon>Isosphaeraceae</taxon>
        <taxon>Paludisphaera</taxon>
    </lineage>
</organism>
<dbReference type="Gene3D" id="1.25.40.10">
    <property type="entry name" value="Tetratricopeptide repeat domain"/>
    <property type="match status" value="6"/>
</dbReference>
<dbReference type="Proteomes" id="UP001216907">
    <property type="component" value="Unassembled WGS sequence"/>
</dbReference>
<dbReference type="InterPro" id="IPR011990">
    <property type="entry name" value="TPR-like_helical_dom_sf"/>
</dbReference>
<feature type="coiled-coil region" evidence="4">
    <location>
        <begin position="1177"/>
        <end position="1204"/>
    </location>
</feature>
<protein>
    <submittedName>
        <fullName evidence="5">Tetratricopeptide repeat protein</fullName>
    </submittedName>
</protein>
<dbReference type="RefSeq" id="WP_277864442.1">
    <property type="nucleotide sequence ID" value="NZ_JARRAG010000003.1"/>
</dbReference>
<accession>A0ABT6FKL9</accession>